<dbReference type="RefSeq" id="WP_203900730.1">
    <property type="nucleotide sequence ID" value="NZ_BOPF01000014.1"/>
</dbReference>
<dbReference type="PANTHER" id="PTHR30627:SF24">
    <property type="entry name" value="PENICILLIN-BINDING PROTEIN 4B"/>
    <property type="match status" value="1"/>
</dbReference>
<dbReference type="Proteomes" id="UP000619260">
    <property type="component" value="Unassembled WGS sequence"/>
</dbReference>
<keyword evidence="1" id="KW-0472">Membrane</keyword>
<protein>
    <submittedName>
        <fullName evidence="4">Cell division protein FtsI</fullName>
    </submittedName>
</protein>
<feature type="domain" description="Penicillin-binding protein transpeptidase" evidence="2">
    <location>
        <begin position="164"/>
        <end position="498"/>
    </location>
</feature>
<dbReference type="InterPro" id="IPR050515">
    <property type="entry name" value="Beta-lactam/transpept"/>
</dbReference>
<dbReference type="InterPro" id="IPR001460">
    <property type="entry name" value="PCN-bd_Tpept"/>
</dbReference>
<gene>
    <name evidence="4" type="ORF">Val02_41020</name>
</gene>
<dbReference type="Gene3D" id="3.40.710.10">
    <property type="entry name" value="DD-peptidase/beta-lactamase superfamily"/>
    <property type="match status" value="1"/>
</dbReference>
<reference evidence="4" key="1">
    <citation type="submission" date="2021-01" db="EMBL/GenBank/DDBJ databases">
        <title>Whole genome shotgun sequence of Virgisporangium aliadipatigenens NBRC 105644.</title>
        <authorList>
            <person name="Komaki H."/>
            <person name="Tamura T."/>
        </authorList>
    </citation>
    <scope>NUCLEOTIDE SEQUENCE</scope>
    <source>
        <strain evidence="4">NBRC 105644</strain>
    </source>
</reference>
<dbReference type="Pfam" id="PF21922">
    <property type="entry name" value="PBP_dimer_2"/>
    <property type="match status" value="1"/>
</dbReference>
<dbReference type="GO" id="GO:0071555">
    <property type="term" value="P:cell wall organization"/>
    <property type="evidence" value="ECO:0007669"/>
    <property type="project" value="TreeGrafter"/>
</dbReference>
<dbReference type="InterPro" id="IPR012338">
    <property type="entry name" value="Beta-lactam/transpept-like"/>
</dbReference>
<dbReference type="GO" id="GO:0008658">
    <property type="term" value="F:penicillin binding"/>
    <property type="evidence" value="ECO:0007669"/>
    <property type="project" value="InterPro"/>
</dbReference>
<evidence type="ECO:0000313" key="4">
    <source>
        <dbReference type="EMBL" id="GIJ47216.1"/>
    </source>
</evidence>
<keyword evidence="1" id="KW-0812">Transmembrane</keyword>
<dbReference type="EMBL" id="BOPF01000014">
    <property type="protein sequence ID" value="GIJ47216.1"/>
    <property type="molecule type" value="Genomic_DNA"/>
</dbReference>
<dbReference type="InterPro" id="IPR054120">
    <property type="entry name" value="PBPA_dimer"/>
</dbReference>
<feature type="transmembrane region" description="Helical" evidence="1">
    <location>
        <begin position="14"/>
        <end position="32"/>
    </location>
</feature>
<dbReference type="SUPFAM" id="SSF56601">
    <property type="entry name" value="beta-lactamase/transpeptidase-like"/>
    <property type="match status" value="1"/>
</dbReference>
<dbReference type="GO" id="GO:0005886">
    <property type="term" value="C:plasma membrane"/>
    <property type="evidence" value="ECO:0007669"/>
    <property type="project" value="TreeGrafter"/>
</dbReference>
<evidence type="ECO:0000313" key="5">
    <source>
        <dbReference type="Proteomes" id="UP000619260"/>
    </source>
</evidence>
<evidence type="ECO:0000259" key="3">
    <source>
        <dbReference type="Pfam" id="PF21922"/>
    </source>
</evidence>
<accession>A0A8J4DRM3</accession>
<comment type="caution">
    <text evidence="4">The sequence shown here is derived from an EMBL/GenBank/DDBJ whole genome shotgun (WGS) entry which is preliminary data.</text>
</comment>
<evidence type="ECO:0000256" key="1">
    <source>
        <dbReference type="SAM" id="Phobius"/>
    </source>
</evidence>
<name>A0A8J4DRM3_9ACTN</name>
<organism evidence="4 5">
    <name type="scientific">Virgisporangium aliadipatigenens</name>
    <dbReference type="NCBI Taxonomy" id="741659"/>
    <lineage>
        <taxon>Bacteria</taxon>
        <taxon>Bacillati</taxon>
        <taxon>Actinomycetota</taxon>
        <taxon>Actinomycetes</taxon>
        <taxon>Micromonosporales</taxon>
        <taxon>Micromonosporaceae</taxon>
        <taxon>Virgisporangium</taxon>
    </lineage>
</organism>
<evidence type="ECO:0000259" key="2">
    <source>
        <dbReference type="Pfam" id="PF00905"/>
    </source>
</evidence>
<dbReference type="GO" id="GO:0051301">
    <property type="term" value="P:cell division"/>
    <property type="evidence" value="ECO:0007669"/>
    <property type="project" value="UniProtKB-KW"/>
</dbReference>
<dbReference type="GO" id="GO:0071972">
    <property type="term" value="F:peptidoglycan L,D-transpeptidase activity"/>
    <property type="evidence" value="ECO:0007669"/>
    <property type="project" value="TreeGrafter"/>
</dbReference>
<sequence length="507" mass="54304">MSTQGGFNAPLRRVGVVTLVLFGMLFVNLNYVQGVKAKDYRTSDYNARVQTAEYDVERGKIIVGDTAVAESKETTDSLKYLRTYPGGEMYAHVVGFRGVNIGSSGVEKLEDEYLSGNSDAQFADRISEMFTGQKPGGNVVLSLSKGAQETAWKELTGQKLSKTGAAVAIDPRTGAILAAVSFPSYDPGPYASHDTKVAVDAKTKVESDKELKPSLNRAFSDRFPPGSTFKVITSAAALANGATPETVMQAGNNYQPPQTSNFSIKNSSQNTCPEPSITLKQALTVSCNTSFARYAVESLGPDKLKEMGRNFGFEEIPHIERDDKNFAFGVAKSEMGTMSGPDGKVDPPALAQSAIGQREVKMTPLQGAMIAATVANNGSQMRPYLVQELKTYDLTTTHFTAQPKELRRSCTPAISRDLQDMMVNVVENGTGKKARINGFKVGGKTGTADGAEEEGAHGWFIGFVMKDDKPIIATAVFLQNAGKGGSGEAARISGEIMKSYIAEKGLS</sequence>
<dbReference type="AlphaFoldDB" id="A0A8J4DRM3"/>
<keyword evidence="4" id="KW-0132">Cell division</keyword>
<dbReference type="Pfam" id="PF00905">
    <property type="entry name" value="Transpeptidase"/>
    <property type="match status" value="1"/>
</dbReference>
<feature type="domain" description="Penicillin binding protein A dimerisation" evidence="3">
    <location>
        <begin position="58"/>
        <end position="140"/>
    </location>
</feature>
<dbReference type="Gene3D" id="3.90.1310.10">
    <property type="entry name" value="Penicillin-binding protein 2a (Domain 2)"/>
    <property type="match status" value="1"/>
</dbReference>
<keyword evidence="5" id="KW-1185">Reference proteome</keyword>
<proteinExistence type="predicted"/>
<dbReference type="PANTHER" id="PTHR30627">
    <property type="entry name" value="PEPTIDOGLYCAN D,D-TRANSPEPTIDASE"/>
    <property type="match status" value="1"/>
</dbReference>
<keyword evidence="1" id="KW-1133">Transmembrane helix</keyword>
<keyword evidence="4" id="KW-0131">Cell cycle</keyword>